<keyword evidence="2" id="KW-1185">Reference proteome</keyword>
<evidence type="ECO:0000313" key="1">
    <source>
        <dbReference type="EMBL" id="KAK2951216.1"/>
    </source>
</evidence>
<dbReference type="EMBL" id="JARBJD010000122">
    <property type="protein sequence ID" value="KAK2951216.1"/>
    <property type="molecule type" value="Genomic_DNA"/>
</dbReference>
<accession>A0ABQ9XFG9</accession>
<sequence>MGHIGDTTISDLSITDTVDAFDHCELIFRKVVLPSSLFVMAFSCCVSIVERDYDLWVFFGDLDYSLQEWKVEGPEVTQSGKRMMQALFSEGFEDILEQTLMHNEGGHGFKIVEDCYYISQLLGLNVEFTERLRHR</sequence>
<organism evidence="1 2">
    <name type="scientific">Blattamonas nauphoetae</name>
    <dbReference type="NCBI Taxonomy" id="2049346"/>
    <lineage>
        <taxon>Eukaryota</taxon>
        <taxon>Metamonada</taxon>
        <taxon>Preaxostyla</taxon>
        <taxon>Oxymonadida</taxon>
        <taxon>Blattamonas</taxon>
    </lineage>
</organism>
<gene>
    <name evidence="1" type="ORF">BLNAU_13832</name>
</gene>
<comment type="caution">
    <text evidence="1">The sequence shown here is derived from an EMBL/GenBank/DDBJ whole genome shotgun (WGS) entry which is preliminary data.</text>
</comment>
<dbReference type="Proteomes" id="UP001281761">
    <property type="component" value="Unassembled WGS sequence"/>
</dbReference>
<evidence type="ECO:0000313" key="2">
    <source>
        <dbReference type="Proteomes" id="UP001281761"/>
    </source>
</evidence>
<reference evidence="1 2" key="1">
    <citation type="journal article" date="2022" name="bioRxiv">
        <title>Genomics of Preaxostyla Flagellates Illuminates Evolutionary Transitions and the Path Towards Mitochondrial Loss.</title>
        <authorList>
            <person name="Novak L.V.F."/>
            <person name="Treitli S.C."/>
            <person name="Pyrih J."/>
            <person name="Halakuc P."/>
            <person name="Pipaliya S.V."/>
            <person name="Vacek V."/>
            <person name="Brzon O."/>
            <person name="Soukal P."/>
            <person name="Eme L."/>
            <person name="Dacks J.B."/>
            <person name="Karnkowska A."/>
            <person name="Elias M."/>
            <person name="Hampl V."/>
        </authorList>
    </citation>
    <scope>NUCLEOTIDE SEQUENCE [LARGE SCALE GENOMIC DNA]</scope>
    <source>
        <strain evidence="1">NAU3</strain>
        <tissue evidence="1">Gut</tissue>
    </source>
</reference>
<proteinExistence type="predicted"/>
<name>A0ABQ9XFG9_9EUKA</name>
<protein>
    <submittedName>
        <fullName evidence="1">Uncharacterized protein</fullName>
    </submittedName>
</protein>